<sequence length="409" mass="46844">MPKYVFHYFDGKGLGEPVRLLLAFGDEGFEDHRVAFKDWPDFKPKTPFGQMPLLEFEGKQYAQSLSIARYLGKKYGLAGESLEDALEIDQNVDLINDLRAKAAIASYEKDEAVKEKKYAEFNKDVFPNMLEKLNEIIIKNNGHIAIGKLSWGDFVFAGMFDYIKHLLAVPDLEKKYPAFQKVVDAVYSIPKVKTYADAVGPTEFIMPKYVVHYFNGKGLGEPIRLLLAYGGEEFEDHRVAGKDWPEYKKNTVFGQMPNVDIDGKKYAQSIAICRYLGNKYGLAGDTPEEALEIDQLVDLLVDFRLKAATVTYEKDEKLKEQRYEEYSKDVFPEHLDRFNDIIEKNNGHYALGKLTWADFVFAGFFDSMKFIVRIPDLEKKYPAFQRVIDHVYSIPKVKAYADALGPTEF</sequence>
<dbReference type="Pfam" id="PF14497">
    <property type="entry name" value="GST_C_3"/>
    <property type="match status" value="2"/>
</dbReference>
<evidence type="ECO:0000256" key="2">
    <source>
        <dbReference type="ARBA" id="ARBA00012452"/>
    </source>
</evidence>
<dbReference type="PROSITE" id="PS50404">
    <property type="entry name" value="GST_NTER"/>
    <property type="match status" value="2"/>
</dbReference>
<gene>
    <name evidence="9" type="primary">LOC111354038</name>
</gene>
<dbReference type="InterPro" id="IPR050213">
    <property type="entry name" value="GST_superfamily"/>
</dbReference>
<evidence type="ECO:0000256" key="5">
    <source>
        <dbReference type="ARBA" id="ARBA00047960"/>
    </source>
</evidence>
<dbReference type="InterPro" id="IPR010987">
    <property type="entry name" value="Glutathione-S-Trfase_C-like"/>
</dbReference>
<feature type="domain" description="GST C-terminal" evidence="7">
    <location>
        <begin position="286"/>
        <end position="409"/>
    </location>
</feature>
<evidence type="ECO:0000259" key="7">
    <source>
        <dbReference type="PROSITE" id="PS50405"/>
    </source>
</evidence>
<dbReference type="GO" id="GO:0006749">
    <property type="term" value="P:glutathione metabolic process"/>
    <property type="evidence" value="ECO:0007669"/>
    <property type="project" value="TreeGrafter"/>
</dbReference>
<dbReference type="GO" id="GO:0004602">
    <property type="term" value="F:glutathione peroxidase activity"/>
    <property type="evidence" value="ECO:0007669"/>
    <property type="project" value="UniProtKB-ARBA"/>
</dbReference>
<dbReference type="Proteomes" id="UP000301870">
    <property type="component" value="Chromosome 17"/>
</dbReference>
<dbReference type="SUPFAM" id="SSF52833">
    <property type="entry name" value="Thioredoxin-like"/>
    <property type="match status" value="2"/>
</dbReference>
<dbReference type="GeneID" id="111354038"/>
<proteinExistence type="inferred from homology"/>
<dbReference type="SFLD" id="SFLDS00019">
    <property type="entry name" value="Glutathione_Transferase_(cytos"/>
    <property type="match status" value="2"/>
</dbReference>
<dbReference type="Pfam" id="PF02798">
    <property type="entry name" value="GST_N"/>
    <property type="match status" value="2"/>
</dbReference>
<dbReference type="FunFam" id="3.40.30.10:FF:000258">
    <property type="entry name" value="Glutathione S-transferase"/>
    <property type="match status" value="1"/>
</dbReference>
<reference evidence="9" key="1">
    <citation type="submission" date="2025-08" db="UniProtKB">
        <authorList>
            <consortium name="RefSeq"/>
        </authorList>
    </citation>
    <scope>IDENTIFICATION</scope>
    <source>
        <strain evidence="9">Ishihara</strain>
        <tissue evidence="9">Whole body</tissue>
    </source>
</reference>
<evidence type="ECO:0000256" key="4">
    <source>
        <dbReference type="ARBA" id="ARBA00038317"/>
    </source>
</evidence>
<dbReference type="InterPro" id="IPR004045">
    <property type="entry name" value="Glutathione_S-Trfase_N"/>
</dbReference>
<dbReference type="OrthoDB" id="414243at2759"/>
<keyword evidence="8" id="KW-1185">Reference proteome</keyword>
<dbReference type="SUPFAM" id="SSF47616">
    <property type="entry name" value="GST C-terminal domain-like"/>
    <property type="match status" value="2"/>
</dbReference>
<dbReference type="InterPro" id="IPR036249">
    <property type="entry name" value="Thioredoxin-like_sf"/>
</dbReference>
<dbReference type="RefSeq" id="XP_022823077.1">
    <property type="nucleotide sequence ID" value="XM_022967309.1"/>
</dbReference>
<evidence type="ECO:0000313" key="9">
    <source>
        <dbReference type="RefSeq" id="XP_022823077.1"/>
    </source>
</evidence>
<dbReference type="EC" id="2.5.1.18" evidence="2"/>
<organism evidence="8 9">
    <name type="scientific">Spodoptera litura</name>
    <name type="common">Asian cotton leafworm</name>
    <dbReference type="NCBI Taxonomy" id="69820"/>
    <lineage>
        <taxon>Eukaryota</taxon>
        <taxon>Metazoa</taxon>
        <taxon>Ecdysozoa</taxon>
        <taxon>Arthropoda</taxon>
        <taxon>Hexapoda</taxon>
        <taxon>Insecta</taxon>
        <taxon>Pterygota</taxon>
        <taxon>Neoptera</taxon>
        <taxon>Endopterygota</taxon>
        <taxon>Lepidoptera</taxon>
        <taxon>Glossata</taxon>
        <taxon>Ditrysia</taxon>
        <taxon>Noctuoidea</taxon>
        <taxon>Noctuidae</taxon>
        <taxon>Amphipyrinae</taxon>
        <taxon>Spodoptera</taxon>
    </lineage>
</organism>
<dbReference type="Gene3D" id="3.40.30.10">
    <property type="entry name" value="Glutaredoxin"/>
    <property type="match status" value="2"/>
</dbReference>
<evidence type="ECO:0000256" key="1">
    <source>
        <dbReference type="ARBA" id="ARBA00011738"/>
    </source>
</evidence>
<dbReference type="SFLD" id="SFLDG01205">
    <property type="entry name" value="AMPS.1"/>
    <property type="match status" value="2"/>
</dbReference>
<comment type="catalytic activity">
    <reaction evidence="5">
        <text>RX + glutathione = an S-substituted glutathione + a halide anion + H(+)</text>
        <dbReference type="Rhea" id="RHEA:16437"/>
        <dbReference type="ChEBI" id="CHEBI:15378"/>
        <dbReference type="ChEBI" id="CHEBI:16042"/>
        <dbReference type="ChEBI" id="CHEBI:17792"/>
        <dbReference type="ChEBI" id="CHEBI:57925"/>
        <dbReference type="ChEBI" id="CHEBI:90779"/>
        <dbReference type="EC" id="2.5.1.18"/>
    </reaction>
</comment>
<name>A0A9J7E697_SPOLT</name>
<evidence type="ECO:0000256" key="3">
    <source>
        <dbReference type="ARBA" id="ARBA00022679"/>
    </source>
</evidence>
<evidence type="ECO:0000313" key="8">
    <source>
        <dbReference type="Proteomes" id="UP000301870"/>
    </source>
</evidence>
<dbReference type="InterPro" id="IPR004046">
    <property type="entry name" value="GST_C"/>
</dbReference>
<feature type="domain" description="GST C-terminal" evidence="7">
    <location>
        <begin position="81"/>
        <end position="209"/>
    </location>
</feature>
<feature type="domain" description="GST N-terminal" evidence="6">
    <location>
        <begin position="207"/>
        <end position="284"/>
    </location>
</feature>
<comment type="similarity">
    <text evidence="4">Belongs to the GST superfamily. Sigma family.</text>
</comment>
<dbReference type="CDD" id="cd03039">
    <property type="entry name" value="GST_N_Sigma_like"/>
    <property type="match status" value="2"/>
</dbReference>
<dbReference type="KEGG" id="sliu:111354038"/>
<dbReference type="PANTHER" id="PTHR11571">
    <property type="entry name" value="GLUTATHIONE S-TRANSFERASE"/>
    <property type="match status" value="1"/>
</dbReference>
<dbReference type="SFLD" id="SFLDG00363">
    <property type="entry name" value="AMPS_(cytGST):_Alpha-__Mu-__Pi"/>
    <property type="match status" value="2"/>
</dbReference>
<protein>
    <recommendedName>
        <fullName evidence="2">glutathione transferase</fullName>
        <ecNumber evidence="2">2.5.1.18</ecNumber>
    </recommendedName>
</protein>
<dbReference type="InterPro" id="IPR040079">
    <property type="entry name" value="Glutathione_S-Trfase"/>
</dbReference>
<dbReference type="PANTHER" id="PTHR11571:SF224">
    <property type="entry name" value="HEMATOPOIETIC PROSTAGLANDIN D SYNTHASE"/>
    <property type="match status" value="1"/>
</dbReference>
<dbReference type="AlphaFoldDB" id="A0A9J7E697"/>
<dbReference type="FunFam" id="1.20.1050.10:FF:000030">
    <property type="entry name" value="Glutathione S-transferase S1"/>
    <property type="match status" value="2"/>
</dbReference>
<keyword evidence="3" id="KW-0808">Transferase</keyword>
<accession>A0A9J7E697</accession>
<dbReference type="GO" id="GO:0004364">
    <property type="term" value="F:glutathione transferase activity"/>
    <property type="evidence" value="ECO:0007669"/>
    <property type="project" value="UniProtKB-EC"/>
</dbReference>
<dbReference type="PROSITE" id="PS50405">
    <property type="entry name" value="GST_CTER"/>
    <property type="match status" value="2"/>
</dbReference>
<comment type="subunit">
    <text evidence="1">Homodimer.</text>
</comment>
<evidence type="ECO:0000259" key="6">
    <source>
        <dbReference type="PROSITE" id="PS50404"/>
    </source>
</evidence>
<dbReference type="CDD" id="cd03192">
    <property type="entry name" value="GST_C_Sigma_like"/>
    <property type="match status" value="2"/>
</dbReference>
<dbReference type="InterPro" id="IPR036282">
    <property type="entry name" value="Glutathione-S-Trfase_C_sf"/>
</dbReference>
<dbReference type="FunFam" id="3.40.30.10:FF:000035">
    <property type="entry name" value="hematopoietic prostaglandin D synthase"/>
    <property type="match status" value="1"/>
</dbReference>
<dbReference type="Gene3D" id="1.20.1050.10">
    <property type="match status" value="2"/>
</dbReference>
<feature type="domain" description="GST N-terminal" evidence="6">
    <location>
        <begin position="2"/>
        <end position="79"/>
    </location>
</feature>